<dbReference type="AlphaFoldDB" id="A0A432YS86"/>
<name>A0A432YS86_9GAMM</name>
<dbReference type="Proteomes" id="UP000288361">
    <property type="component" value="Unassembled WGS sequence"/>
</dbReference>
<protein>
    <submittedName>
        <fullName evidence="1">Uncharacterized protein</fullName>
    </submittedName>
</protein>
<gene>
    <name evidence="1" type="ORF">CWI73_07295</name>
</gene>
<organism evidence="1 2">
    <name type="scientific">Idiomarina piscisalsi</name>
    <dbReference type="NCBI Taxonomy" id="1096243"/>
    <lineage>
        <taxon>Bacteria</taxon>
        <taxon>Pseudomonadati</taxon>
        <taxon>Pseudomonadota</taxon>
        <taxon>Gammaproteobacteria</taxon>
        <taxon>Alteromonadales</taxon>
        <taxon>Idiomarinaceae</taxon>
        <taxon>Idiomarina</taxon>
    </lineage>
</organism>
<accession>A0A432YS86</accession>
<evidence type="ECO:0000313" key="1">
    <source>
        <dbReference type="EMBL" id="RUO64490.1"/>
    </source>
</evidence>
<evidence type="ECO:0000313" key="2">
    <source>
        <dbReference type="Proteomes" id="UP000288361"/>
    </source>
</evidence>
<reference evidence="1 2" key="1">
    <citation type="journal article" date="2011" name="Front. Microbiol.">
        <title>Genomic signatures of strain selection and enhancement in Bacillus atrophaeus var. globigii, a historical biowarfare simulant.</title>
        <authorList>
            <person name="Gibbons H.S."/>
            <person name="Broomall S.M."/>
            <person name="McNew L.A."/>
            <person name="Daligault H."/>
            <person name="Chapman C."/>
            <person name="Bruce D."/>
            <person name="Karavis M."/>
            <person name="Krepps M."/>
            <person name="McGregor P.A."/>
            <person name="Hong C."/>
            <person name="Park K.H."/>
            <person name="Akmal A."/>
            <person name="Feldman A."/>
            <person name="Lin J.S."/>
            <person name="Chang W.E."/>
            <person name="Higgs B.W."/>
            <person name="Demirev P."/>
            <person name="Lindquist J."/>
            <person name="Liem A."/>
            <person name="Fochler E."/>
            <person name="Read T.D."/>
            <person name="Tapia R."/>
            <person name="Johnson S."/>
            <person name="Bishop-Lilly K.A."/>
            <person name="Detter C."/>
            <person name="Han C."/>
            <person name="Sozhamannan S."/>
            <person name="Rosenzweig C.N."/>
            <person name="Skowronski E.W."/>
        </authorList>
    </citation>
    <scope>NUCLEOTIDE SEQUENCE [LARGE SCALE GENOMIC DNA]</scope>
    <source>
        <strain evidence="1 2">TPS4-2</strain>
    </source>
</reference>
<dbReference type="EMBL" id="PIQA01000004">
    <property type="protein sequence ID" value="RUO64490.1"/>
    <property type="molecule type" value="Genomic_DNA"/>
</dbReference>
<comment type="caution">
    <text evidence="1">The sequence shown here is derived from an EMBL/GenBank/DDBJ whole genome shotgun (WGS) entry which is preliminary data.</text>
</comment>
<sequence length="76" mass="8813">MALYNSKKASLGRWRGQTICNNLLQPLKIKRLAMQIIRLILLFKVYINFKKSQILPAPKLQPKATNYANKRIMRAA</sequence>
<proteinExistence type="predicted"/>